<dbReference type="AlphaFoldDB" id="A0A8X6NND4"/>
<accession>A0A8X6NND4</accession>
<name>A0A8X6NND4_NEPPI</name>
<dbReference type="EMBL" id="BMAW01011194">
    <property type="protein sequence ID" value="GFT22454.1"/>
    <property type="molecule type" value="Genomic_DNA"/>
</dbReference>
<gene>
    <name evidence="1" type="ORF">NPIL_539551</name>
</gene>
<dbReference type="Proteomes" id="UP000887013">
    <property type="component" value="Unassembled WGS sequence"/>
</dbReference>
<comment type="caution">
    <text evidence="1">The sequence shown here is derived from an EMBL/GenBank/DDBJ whole genome shotgun (WGS) entry which is preliminary data.</text>
</comment>
<organism evidence="1 2">
    <name type="scientific">Nephila pilipes</name>
    <name type="common">Giant wood spider</name>
    <name type="synonym">Nephila maculata</name>
    <dbReference type="NCBI Taxonomy" id="299642"/>
    <lineage>
        <taxon>Eukaryota</taxon>
        <taxon>Metazoa</taxon>
        <taxon>Ecdysozoa</taxon>
        <taxon>Arthropoda</taxon>
        <taxon>Chelicerata</taxon>
        <taxon>Arachnida</taxon>
        <taxon>Araneae</taxon>
        <taxon>Araneomorphae</taxon>
        <taxon>Entelegynae</taxon>
        <taxon>Araneoidea</taxon>
        <taxon>Nephilidae</taxon>
        <taxon>Nephila</taxon>
    </lineage>
</organism>
<keyword evidence="2" id="KW-1185">Reference proteome</keyword>
<feature type="non-terminal residue" evidence="1">
    <location>
        <position position="1"/>
    </location>
</feature>
<sequence>YYVPKMRNDICKQINESGSVKFERPCTQSSDLNWRLPFQTPSPMPSEGLGVRGIPIRRRQNQPRSRYHDRSTIATTFIFPEILQ</sequence>
<protein>
    <submittedName>
        <fullName evidence="1">Uncharacterized protein</fullName>
    </submittedName>
</protein>
<proteinExistence type="predicted"/>
<reference evidence="1" key="1">
    <citation type="submission" date="2020-08" db="EMBL/GenBank/DDBJ databases">
        <title>Multicomponent nature underlies the extraordinary mechanical properties of spider dragline silk.</title>
        <authorList>
            <person name="Kono N."/>
            <person name="Nakamura H."/>
            <person name="Mori M."/>
            <person name="Yoshida Y."/>
            <person name="Ohtoshi R."/>
            <person name="Malay A.D."/>
            <person name="Moran D.A.P."/>
            <person name="Tomita M."/>
            <person name="Numata K."/>
            <person name="Arakawa K."/>
        </authorList>
    </citation>
    <scope>NUCLEOTIDE SEQUENCE</scope>
</reference>
<evidence type="ECO:0000313" key="2">
    <source>
        <dbReference type="Proteomes" id="UP000887013"/>
    </source>
</evidence>
<evidence type="ECO:0000313" key="1">
    <source>
        <dbReference type="EMBL" id="GFT22454.1"/>
    </source>
</evidence>